<evidence type="ECO:0000256" key="1">
    <source>
        <dbReference type="SAM" id="SignalP"/>
    </source>
</evidence>
<dbReference type="KEGG" id="bbel:109466648"/>
<dbReference type="SUPFAM" id="SSF57256">
    <property type="entry name" value="Elafin-like"/>
    <property type="match status" value="1"/>
</dbReference>
<dbReference type="PROSITE" id="PS51390">
    <property type="entry name" value="WAP"/>
    <property type="match status" value="1"/>
</dbReference>
<dbReference type="PROSITE" id="PS51257">
    <property type="entry name" value="PROKAR_LIPOPROTEIN"/>
    <property type="match status" value="1"/>
</dbReference>
<gene>
    <name evidence="4" type="primary">LOC109466648</name>
</gene>
<proteinExistence type="predicted"/>
<dbReference type="GeneID" id="109466648"/>
<sequence length="179" mass="18600">MKALLFLAVTVCVLGAASCCFPWLTEPAPTQAPTPTPCPPGVNQVNCLTDPCVLATCPPYPSATCKADYCGGCNAFFYDSNDNKVNCDDPYCPNGGQYLSINCGRGVGRRDCPSTHSCQVHPADRWAVCCPNTVAGECPDTTGMFGICVEACSSDAECSGGQKCCSNGCGHVCMAVTKG</sequence>
<dbReference type="RefSeq" id="XP_019619938.1">
    <property type="nucleotide sequence ID" value="XM_019764379.1"/>
</dbReference>
<evidence type="ECO:0000313" key="4">
    <source>
        <dbReference type="RefSeq" id="XP_019619938.1"/>
    </source>
</evidence>
<dbReference type="GO" id="GO:0005576">
    <property type="term" value="C:extracellular region"/>
    <property type="evidence" value="ECO:0007669"/>
    <property type="project" value="InterPro"/>
</dbReference>
<evidence type="ECO:0000313" key="3">
    <source>
        <dbReference type="Proteomes" id="UP000515135"/>
    </source>
</evidence>
<accession>A0A6P4Y657</accession>
<dbReference type="Proteomes" id="UP000515135">
    <property type="component" value="Unplaced"/>
</dbReference>
<feature type="signal peptide" evidence="1">
    <location>
        <begin position="1"/>
        <end position="19"/>
    </location>
</feature>
<dbReference type="InterPro" id="IPR008197">
    <property type="entry name" value="WAP_dom"/>
</dbReference>
<keyword evidence="1" id="KW-0732">Signal</keyword>
<dbReference type="InterPro" id="IPR036645">
    <property type="entry name" value="Elafin-like_sf"/>
</dbReference>
<evidence type="ECO:0000259" key="2">
    <source>
        <dbReference type="PROSITE" id="PS51390"/>
    </source>
</evidence>
<dbReference type="SMART" id="SM00217">
    <property type="entry name" value="WAP"/>
    <property type="match status" value="1"/>
</dbReference>
<dbReference type="Pfam" id="PF00095">
    <property type="entry name" value="WAP"/>
    <property type="match status" value="1"/>
</dbReference>
<feature type="domain" description="WAP" evidence="2">
    <location>
        <begin position="131"/>
        <end position="177"/>
    </location>
</feature>
<organism evidence="3 4">
    <name type="scientific">Branchiostoma belcheri</name>
    <name type="common">Amphioxus</name>
    <dbReference type="NCBI Taxonomy" id="7741"/>
    <lineage>
        <taxon>Eukaryota</taxon>
        <taxon>Metazoa</taxon>
        <taxon>Chordata</taxon>
        <taxon>Cephalochordata</taxon>
        <taxon>Leptocardii</taxon>
        <taxon>Amphioxiformes</taxon>
        <taxon>Branchiostomatidae</taxon>
        <taxon>Branchiostoma</taxon>
    </lineage>
</organism>
<dbReference type="Gene3D" id="4.10.75.10">
    <property type="entry name" value="Elafin-like"/>
    <property type="match status" value="1"/>
</dbReference>
<dbReference type="GO" id="GO:0030414">
    <property type="term" value="F:peptidase inhibitor activity"/>
    <property type="evidence" value="ECO:0007669"/>
    <property type="project" value="InterPro"/>
</dbReference>
<name>A0A6P4Y657_BRABE</name>
<keyword evidence="3" id="KW-1185">Reference proteome</keyword>
<dbReference type="PRINTS" id="PR00003">
    <property type="entry name" value="4DISULPHCORE"/>
</dbReference>
<feature type="chain" id="PRO_5027680600" evidence="1">
    <location>
        <begin position="20"/>
        <end position="179"/>
    </location>
</feature>
<reference evidence="4" key="1">
    <citation type="submission" date="2025-08" db="UniProtKB">
        <authorList>
            <consortium name="RefSeq"/>
        </authorList>
    </citation>
    <scope>IDENTIFICATION</scope>
    <source>
        <tissue evidence="4">Gonad</tissue>
    </source>
</reference>
<protein>
    <submittedName>
        <fullName evidence="4">WAP four-disulfide core domain protein 3-like</fullName>
    </submittedName>
</protein>
<dbReference type="OrthoDB" id="6060011at2759"/>
<dbReference type="CDD" id="cd00199">
    <property type="entry name" value="WAP"/>
    <property type="match status" value="1"/>
</dbReference>
<dbReference type="AlphaFoldDB" id="A0A6P4Y657"/>